<evidence type="ECO:0000313" key="1">
    <source>
        <dbReference type="EMBL" id="GAA1992715.1"/>
    </source>
</evidence>
<gene>
    <name evidence="1" type="ORF">GCM10009754_84740</name>
</gene>
<keyword evidence="2" id="KW-1185">Reference proteome</keyword>
<evidence type="ECO:0000313" key="2">
    <source>
        <dbReference type="Proteomes" id="UP001501116"/>
    </source>
</evidence>
<proteinExistence type="predicted"/>
<reference evidence="1 2" key="1">
    <citation type="journal article" date="2019" name="Int. J. Syst. Evol. Microbiol.">
        <title>The Global Catalogue of Microorganisms (GCM) 10K type strain sequencing project: providing services to taxonomists for standard genome sequencing and annotation.</title>
        <authorList>
            <consortium name="The Broad Institute Genomics Platform"/>
            <consortium name="The Broad Institute Genome Sequencing Center for Infectious Disease"/>
            <person name="Wu L."/>
            <person name="Ma J."/>
        </authorList>
    </citation>
    <scope>NUCLEOTIDE SEQUENCE [LARGE SCALE GENOMIC DNA]</scope>
    <source>
        <strain evidence="1 2">JCM 14545</strain>
    </source>
</reference>
<dbReference type="Proteomes" id="UP001501116">
    <property type="component" value="Unassembled WGS sequence"/>
</dbReference>
<protein>
    <submittedName>
        <fullName evidence="1">Uncharacterized protein</fullName>
    </submittedName>
</protein>
<accession>A0ABN2SUE5</accession>
<dbReference type="EMBL" id="BAAANN010000066">
    <property type="protein sequence ID" value="GAA1992715.1"/>
    <property type="molecule type" value="Genomic_DNA"/>
</dbReference>
<comment type="caution">
    <text evidence="1">The sequence shown here is derived from an EMBL/GenBank/DDBJ whole genome shotgun (WGS) entry which is preliminary data.</text>
</comment>
<organism evidence="1 2">
    <name type="scientific">Amycolatopsis minnesotensis</name>
    <dbReference type="NCBI Taxonomy" id="337894"/>
    <lineage>
        <taxon>Bacteria</taxon>
        <taxon>Bacillati</taxon>
        <taxon>Actinomycetota</taxon>
        <taxon>Actinomycetes</taxon>
        <taxon>Pseudonocardiales</taxon>
        <taxon>Pseudonocardiaceae</taxon>
        <taxon>Amycolatopsis</taxon>
    </lineage>
</organism>
<sequence length="89" mass="9157">MAKTHSTVPIVARILLLPNKAIIPKTTPTPATTTVALFKKSTGEPTTPMMPEMSAVQASPLNFDGFDEADGGGVDWSGGGTGVVVMGRS</sequence>
<name>A0ABN2SUE5_9PSEU</name>